<keyword evidence="3 7" id="KW-1133">Transmembrane helix</keyword>
<dbReference type="PANTHER" id="PTHR30518">
    <property type="entry name" value="ENDOLYTIC MUREIN TRANSGLYCOSYLASE"/>
    <property type="match status" value="1"/>
</dbReference>
<evidence type="ECO:0000256" key="5">
    <source>
        <dbReference type="ARBA" id="ARBA00023239"/>
    </source>
</evidence>
<dbReference type="EMBL" id="LCOQ01000002">
    <property type="protein sequence ID" value="KKU81122.1"/>
    <property type="molecule type" value="Genomic_DNA"/>
</dbReference>
<dbReference type="CDD" id="cd08010">
    <property type="entry name" value="MltG_like"/>
    <property type="match status" value="1"/>
</dbReference>
<dbReference type="Pfam" id="PF02618">
    <property type="entry name" value="YceG"/>
    <property type="match status" value="1"/>
</dbReference>
<evidence type="ECO:0000256" key="2">
    <source>
        <dbReference type="ARBA" id="ARBA00022692"/>
    </source>
</evidence>
<comment type="catalytic activity">
    <reaction evidence="7">
        <text>a peptidoglycan chain = a peptidoglycan chain with N-acetyl-1,6-anhydromuramyl-[peptide] at the reducing end + a peptidoglycan chain with N-acetylglucosamine at the non-reducing end.</text>
        <dbReference type="EC" id="4.2.2.29"/>
    </reaction>
</comment>
<evidence type="ECO:0000313" key="8">
    <source>
        <dbReference type="EMBL" id="KKU81122.1"/>
    </source>
</evidence>
<dbReference type="InterPro" id="IPR003770">
    <property type="entry name" value="MLTG-like"/>
</dbReference>
<protein>
    <recommendedName>
        <fullName evidence="7">Endolytic murein transglycosylase</fullName>
        <ecNumber evidence="7">4.2.2.29</ecNumber>
    </recommendedName>
    <alternativeName>
        <fullName evidence="7">Peptidoglycan lytic transglycosylase</fullName>
    </alternativeName>
    <alternativeName>
        <fullName evidence="7">Peptidoglycan polymerization terminase</fullName>
    </alternativeName>
</protein>
<dbReference type="Gene3D" id="3.30.1490.480">
    <property type="entry name" value="Endolytic murein transglycosylase"/>
    <property type="match status" value="1"/>
</dbReference>
<dbReference type="PATRIC" id="fig|1618438.3.peg.61"/>
<name>A0A0G1TH43_9BACT</name>
<dbReference type="HAMAP" id="MF_02065">
    <property type="entry name" value="MltG"/>
    <property type="match status" value="1"/>
</dbReference>
<comment type="similarity">
    <text evidence="7">Belongs to the transglycosylase MltG family.</text>
</comment>
<keyword evidence="4 7" id="KW-0472">Membrane</keyword>
<evidence type="ECO:0000256" key="7">
    <source>
        <dbReference type="HAMAP-Rule" id="MF_02065"/>
    </source>
</evidence>
<keyword evidence="5 7" id="KW-0456">Lyase</keyword>
<comment type="caution">
    <text evidence="8">The sequence shown here is derived from an EMBL/GenBank/DDBJ whole genome shotgun (WGS) entry which is preliminary data.</text>
</comment>
<proteinExistence type="inferred from homology"/>
<organism evidence="8 9">
    <name type="scientific">Candidatus Gottesmanbacteria bacterium GW2011_GWA1_47_8</name>
    <dbReference type="NCBI Taxonomy" id="1618438"/>
    <lineage>
        <taxon>Bacteria</taxon>
        <taxon>Candidatus Gottesmaniibacteriota</taxon>
    </lineage>
</organism>
<dbReference type="GO" id="GO:0005886">
    <property type="term" value="C:plasma membrane"/>
    <property type="evidence" value="ECO:0007669"/>
    <property type="project" value="UniProtKB-SubCell"/>
</dbReference>
<dbReference type="PANTHER" id="PTHR30518:SF2">
    <property type="entry name" value="ENDOLYTIC MUREIN TRANSGLYCOSYLASE"/>
    <property type="match status" value="1"/>
</dbReference>
<feature type="site" description="Important for catalytic activity" evidence="7">
    <location>
        <position position="208"/>
    </location>
</feature>
<sequence length="330" mass="37243">MKSNKSTSTAFRLGVLIIVLLFTTVGVWLWWTDGTSPVDESDASPVNFVITTGEGARDIAVNLASQRLVRSSTGFFLLVKLLGLERDLQAGDYRLNRSMDGRQIARELTHGIVDLWLTTLEGWRVEEIANKLAKELDIPGSEFLKVAQEGFMFPDTYLVPRDATAAAIAKLFQDTFNSKITAQMRSDAIKSGRTLNEVIILASIVEREGRTDEDRPVIAGILWKRLDADWPLQTDATLQYALGYQAYEKSWWKKELTLEDKKIASSFNTYLHRGLPPAPISNPGLSSIRSVIYPTESPYWYYLHDREGHVHYAKTSEEHEKNIATYLLAQ</sequence>
<evidence type="ECO:0000256" key="3">
    <source>
        <dbReference type="ARBA" id="ARBA00022989"/>
    </source>
</evidence>
<gene>
    <name evidence="7" type="primary">mltG</name>
    <name evidence="8" type="ORF">UY08_C0002G0035</name>
</gene>
<evidence type="ECO:0000313" key="9">
    <source>
        <dbReference type="Proteomes" id="UP000034212"/>
    </source>
</evidence>
<keyword evidence="1 7" id="KW-1003">Cell membrane</keyword>
<comment type="subcellular location">
    <subcellularLocation>
        <location evidence="7">Cell membrane</location>
        <topology evidence="7">Single-pass membrane protein</topology>
    </subcellularLocation>
</comment>
<evidence type="ECO:0000256" key="6">
    <source>
        <dbReference type="ARBA" id="ARBA00023316"/>
    </source>
</evidence>
<evidence type="ECO:0000256" key="4">
    <source>
        <dbReference type="ARBA" id="ARBA00023136"/>
    </source>
</evidence>
<evidence type="ECO:0000256" key="1">
    <source>
        <dbReference type="ARBA" id="ARBA00022475"/>
    </source>
</evidence>
<dbReference type="NCBIfam" id="TIGR00247">
    <property type="entry name" value="endolytic transglycosylase MltG"/>
    <property type="match status" value="1"/>
</dbReference>
<keyword evidence="2 7" id="KW-0812">Transmembrane</keyword>
<accession>A0A0G1TH43</accession>
<dbReference type="EC" id="4.2.2.29" evidence="7"/>
<comment type="function">
    <text evidence="7">Functions as a peptidoglycan terminase that cleaves nascent peptidoglycan strands endolytically to terminate their elongation.</text>
</comment>
<dbReference type="GO" id="GO:0009252">
    <property type="term" value="P:peptidoglycan biosynthetic process"/>
    <property type="evidence" value="ECO:0007669"/>
    <property type="project" value="UniProtKB-UniRule"/>
</dbReference>
<dbReference type="GO" id="GO:0071555">
    <property type="term" value="P:cell wall organization"/>
    <property type="evidence" value="ECO:0007669"/>
    <property type="project" value="UniProtKB-KW"/>
</dbReference>
<dbReference type="AlphaFoldDB" id="A0A0G1TH43"/>
<feature type="transmembrane region" description="Helical" evidence="7">
    <location>
        <begin position="12"/>
        <end position="31"/>
    </location>
</feature>
<dbReference type="GO" id="GO:0008932">
    <property type="term" value="F:lytic endotransglycosylase activity"/>
    <property type="evidence" value="ECO:0007669"/>
    <property type="project" value="UniProtKB-UniRule"/>
</dbReference>
<dbReference type="Proteomes" id="UP000034212">
    <property type="component" value="Unassembled WGS sequence"/>
</dbReference>
<keyword evidence="6 7" id="KW-0961">Cell wall biogenesis/degradation</keyword>
<reference evidence="8 9" key="1">
    <citation type="journal article" date="2015" name="Nature">
        <title>rRNA introns, odd ribosomes, and small enigmatic genomes across a large radiation of phyla.</title>
        <authorList>
            <person name="Brown C.T."/>
            <person name="Hug L.A."/>
            <person name="Thomas B.C."/>
            <person name="Sharon I."/>
            <person name="Castelle C.J."/>
            <person name="Singh A."/>
            <person name="Wilkins M.J."/>
            <person name="Williams K.H."/>
            <person name="Banfield J.F."/>
        </authorList>
    </citation>
    <scope>NUCLEOTIDE SEQUENCE [LARGE SCALE GENOMIC DNA]</scope>
</reference>